<evidence type="ECO:0000313" key="1">
    <source>
        <dbReference type="EMBL" id="DAD79271.1"/>
    </source>
</evidence>
<dbReference type="EMBL" id="BK014862">
    <property type="protein sequence ID" value="DAD79271.1"/>
    <property type="molecule type" value="Genomic_DNA"/>
</dbReference>
<sequence length="131" mass="14482">MSYFTVDGIAYDLVHVAEVKRAFSVLDGPNTGRAMTGEMRRDIIGTYYNYTLYLEPDSSAASRAQYDALYEVLSAPVASHLIKVPYGQDCLIYEAYITSGEDQLILREGGRSRWGGTSVNFVAMAPKRVPA</sequence>
<name>A0A8S5MB01_9CAUD</name>
<proteinExistence type="predicted"/>
<accession>A0A8S5MB01</accession>
<reference evidence="1" key="1">
    <citation type="journal article" date="2021" name="Proc. Natl. Acad. Sci. U.S.A.">
        <title>A Catalog of Tens of Thousands of Viruses from Human Metagenomes Reveals Hidden Associations with Chronic Diseases.</title>
        <authorList>
            <person name="Tisza M.J."/>
            <person name="Buck C.B."/>
        </authorList>
    </citation>
    <scope>NUCLEOTIDE SEQUENCE</scope>
    <source>
        <strain evidence="1">CtRPH1</strain>
    </source>
</reference>
<protein>
    <submittedName>
        <fullName evidence="1">Uncharacterized protein</fullName>
    </submittedName>
</protein>
<organism evidence="1">
    <name type="scientific">Myoviridae sp. ctRPH1</name>
    <dbReference type="NCBI Taxonomy" id="2826650"/>
    <lineage>
        <taxon>Viruses</taxon>
        <taxon>Duplodnaviria</taxon>
        <taxon>Heunggongvirae</taxon>
        <taxon>Uroviricota</taxon>
        <taxon>Caudoviricetes</taxon>
    </lineage>
</organism>